<dbReference type="SUPFAM" id="SSF69340">
    <property type="entry name" value="C-terminal domain of adenylylcyclase associated protein"/>
    <property type="match status" value="1"/>
</dbReference>
<evidence type="ECO:0000256" key="3">
    <source>
        <dbReference type="ARBA" id="ARBA00008848"/>
    </source>
</evidence>
<keyword evidence="6" id="KW-0206">Cytoskeleton</keyword>
<evidence type="ECO:0000256" key="4">
    <source>
        <dbReference type="ARBA" id="ARBA00017559"/>
    </source>
</evidence>
<dbReference type="InterPro" id="IPR017901">
    <property type="entry name" value="C-CAP_CF_C-like"/>
</dbReference>
<evidence type="ECO:0000256" key="6">
    <source>
        <dbReference type="ARBA" id="ARBA00023212"/>
    </source>
</evidence>
<dbReference type="SMART" id="SM00673">
    <property type="entry name" value="CARP"/>
    <property type="match status" value="2"/>
</dbReference>
<dbReference type="Proteomes" id="UP000531938">
    <property type="component" value="Unassembled WGS sequence"/>
</dbReference>
<keyword evidence="5" id="KW-0963">Cytoplasm</keyword>
<evidence type="ECO:0000256" key="5">
    <source>
        <dbReference type="ARBA" id="ARBA00022490"/>
    </source>
</evidence>
<evidence type="ECO:0000256" key="1">
    <source>
        <dbReference type="ARBA" id="ARBA00004300"/>
    </source>
</evidence>
<evidence type="ECO:0000256" key="2">
    <source>
        <dbReference type="ARBA" id="ARBA00004647"/>
    </source>
</evidence>
<proteinExistence type="inferred from homology"/>
<feature type="domain" description="C-CAP/cofactor C-like" evidence="7">
    <location>
        <begin position="321"/>
        <end position="448"/>
    </location>
</feature>
<evidence type="ECO:0000313" key="9">
    <source>
        <dbReference type="Proteomes" id="UP000531938"/>
    </source>
</evidence>
<dbReference type="GO" id="GO:0051684">
    <property type="term" value="P:maintenance of Golgi location"/>
    <property type="evidence" value="ECO:0007669"/>
    <property type="project" value="TreeGrafter"/>
</dbReference>
<dbReference type="PROSITE" id="PS51329">
    <property type="entry name" value="C_CAP_COFACTOR_C"/>
    <property type="match status" value="1"/>
</dbReference>
<organism evidence="8 9">
    <name type="scientific">Nothoprocta ornata</name>
    <dbReference type="NCBI Taxonomy" id="83376"/>
    <lineage>
        <taxon>Eukaryota</taxon>
        <taxon>Metazoa</taxon>
        <taxon>Chordata</taxon>
        <taxon>Craniata</taxon>
        <taxon>Vertebrata</taxon>
        <taxon>Euteleostomi</taxon>
        <taxon>Archelosauria</taxon>
        <taxon>Archosauria</taxon>
        <taxon>Dinosauria</taxon>
        <taxon>Saurischia</taxon>
        <taxon>Theropoda</taxon>
        <taxon>Coelurosauria</taxon>
        <taxon>Aves</taxon>
        <taxon>Palaeognathae</taxon>
        <taxon>Tinamiformes</taxon>
        <taxon>Tinamidae</taxon>
        <taxon>Nothoprocta</taxon>
    </lineage>
</organism>
<feature type="non-terminal residue" evidence="8">
    <location>
        <position position="570"/>
    </location>
</feature>
<dbReference type="AlphaFoldDB" id="A0A7K7B5P0"/>
<reference evidence="8 9" key="1">
    <citation type="submission" date="2019-09" db="EMBL/GenBank/DDBJ databases">
        <title>Bird 10,000 Genomes (B10K) Project - Family phase.</title>
        <authorList>
            <person name="Zhang G."/>
        </authorList>
    </citation>
    <scope>NUCLEOTIDE SEQUENCE [LARGE SCALE GENOMIC DNA]</scope>
    <source>
        <strain evidence="8">B10K-MSB-03</strain>
    </source>
</reference>
<dbReference type="EMBL" id="VZSH01000147">
    <property type="protein sequence ID" value="NWY03528.1"/>
    <property type="molecule type" value="Genomic_DNA"/>
</dbReference>
<comment type="caution">
    <text evidence="8">The sequence shown here is derived from an EMBL/GenBank/DDBJ whole genome shotgun (WGS) entry which is preliminary data.</text>
</comment>
<accession>A0A7K7B5P0</accession>
<dbReference type="PANTHER" id="PTHR16052">
    <property type="entry name" value="TBCC DOMAIN-CONTAINING PROTEIN 1"/>
    <property type="match status" value="1"/>
</dbReference>
<comment type="similarity">
    <text evidence="3">Belongs to the TBCC family.</text>
</comment>
<dbReference type="InterPro" id="IPR016098">
    <property type="entry name" value="CAP/MinC_C"/>
</dbReference>
<evidence type="ECO:0000313" key="8">
    <source>
        <dbReference type="EMBL" id="NWY03528.1"/>
    </source>
</evidence>
<protein>
    <recommendedName>
        <fullName evidence="4">TBCC domain-containing protein 1</fullName>
    </recommendedName>
</protein>
<dbReference type="InterPro" id="IPR039589">
    <property type="entry name" value="TBCC1"/>
</dbReference>
<name>A0A7K7B5P0_9AVES</name>
<dbReference type="InterPro" id="IPR006599">
    <property type="entry name" value="CARP_motif"/>
</dbReference>
<comment type="subcellular location">
    <subcellularLocation>
        <location evidence="1">Cytoplasm</location>
        <location evidence="1">Cytoskeleton</location>
        <location evidence="1">Microtubule organizing center</location>
        <location evidence="1">Centrosome</location>
    </subcellularLocation>
    <subcellularLocation>
        <location evidence="2">Cytoplasm</location>
        <location evidence="2">Cytoskeleton</location>
        <location evidence="2">Spindle pole</location>
    </subcellularLocation>
</comment>
<keyword evidence="9" id="KW-1185">Reference proteome</keyword>
<dbReference type="GO" id="GO:0051661">
    <property type="term" value="P:maintenance of centrosome location"/>
    <property type="evidence" value="ECO:0007669"/>
    <property type="project" value="TreeGrafter"/>
</dbReference>
<gene>
    <name evidence="8" type="primary">Tbccd1</name>
    <name evidence="8" type="ORF">NOTORN_R05264</name>
</gene>
<dbReference type="InterPro" id="IPR012945">
    <property type="entry name" value="Tubulin-bd_cofactor_C_dom"/>
</dbReference>
<dbReference type="PANTHER" id="PTHR16052:SF0">
    <property type="entry name" value="TBCC DOMAIN-CONTAINING PROTEIN 1"/>
    <property type="match status" value="1"/>
</dbReference>
<evidence type="ECO:0000259" key="7">
    <source>
        <dbReference type="PROSITE" id="PS51329"/>
    </source>
</evidence>
<sequence>PAPAARLWVKTEPFLLGALRAPPPAKLGRHYLRKVAAYARARRGCFPRLRWPRWRRVACGKLQLPASLAWLYFELFVSLRRRPRWDEAEAAACGGAQELERQRSQAGTPFPEGNSRGFASRLALTLPFSLPAQLSVDTLQFLLFLYIQQLNKVSLRASLLGDEWPRAKAPSLAGQTHSQYKNWNDQDHQVFVQSHLSDMLELLLDPEQLPASLHSTHSPLVSCEAVRALSFLIEGTVNKSGTVHPLHELALWQPFHGENGYSKITKGFSFTKLESWIRSCLTTNPFGMTACLRSGRKLAWAQQVEGTTRRAKIACHAHGIPEVFPMVIMSQVYKQTLAKSSDTLVGAHVRIHRCNESFLYLLSVTIEKCRNSTFILGPVQTSVHVHSCDNVKVIAVCHRLSLSSTTGCTFYILTPTQPLILSGNQAVSLAPFHTHYPMLEDHMAQAGLATLPNYWDSPMLVCKESSNESTFRLLPPSEFYTFVIPFEMEGDTTETPGGLPSAYQMALSQREQKVQNWQKTVKEAGLTKQQRKKFQVLVENKFYEWLVQTGNRQQLDSLVPPAAGSKQAAG</sequence>
<dbReference type="InterPro" id="IPR036223">
    <property type="entry name" value="CAP_C_sf"/>
</dbReference>
<dbReference type="Pfam" id="PF07986">
    <property type="entry name" value="TBCC"/>
    <property type="match status" value="1"/>
</dbReference>
<dbReference type="Gene3D" id="2.160.20.70">
    <property type="match status" value="1"/>
</dbReference>
<feature type="non-terminal residue" evidence="8">
    <location>
        <position position="1"/>
    </location>
</feature>
<dbReference type="GO" id="GO:0031616">
    <property type="term" value="C:spindle pole centrosome"/>
    <property type="evidence" value="ECO:0007669"/>
    <property type="project" value="TreeGrafter"/>
</dbReference>